<dbReference type="InterPro" id="IPR009057">
    <property type="entry name" value="Homeodomain-like_sf"/>
</dbReference>
<feature type="domain" description="HTH tetR-type" evidence="3">
    <location>
        <begin position="11"/>
        <end position="71"/>
    </location>
</feature>
<protein>
    <submittedName>
        <fullName evidence="5">TetR family transcriptional regulator</fullName>
    </submittedName>
    <submittedName>
        <fullName evidence="4">Transcriptional regulator, TetR family</fullName>
    </submittedName>
</protein>
<dbReference type="PANTHER" id="PTHR43479:SF11">
    <property type="entry name" value="ACREF_ENVCD OPERON REPRESSOR-RELATED"/>
    <property type="match status" value="1"/>
</dbReference>
<feature type="DNA-binding region" description="H-T-H motif" evidence="2">
    <location>
        <begin position="34"/>
        <end position="53"/>
    </location>
</feature>
<sequence>MPKETFFGIDKEKQNRIIQAAIKVFSSHNYNDSSINEVIKLAKIPRGSFYQYFEDKRDLYLYIAQKIMQNFRDDFFKELDEQNGDIFATVKIVFPKQIHEVLGGEYSNFYYYLLQASFMKDFRQKEVKSKDNSRHGWNVKQDFDVIYKMIDKEKLKIKSRSDFDMFIRILITPFIIVITDTFLQMKHESDIPKIDIEEKKQEYLHKLEFIEYGFSK</sequence>
<accession>A0A089QE00</accession>
<gene>
    <name evidence="4" type="ORF">LSJ_0256</name>
    <name evidence="5" type="ORF">O2U02_08035</name>
</gene>
<dbReference type="InterPro" id="IPR001647">
    <property type="entry name" value="HTH_TetR"/>
</dbReference>
<evidence type="ECO:0000313" key="6">
    <source>
        <dbReference type="Proteomes" id="UP000029488"/>
    </source>
</evidence>
<dbReference type="Proteomes" id="UP000029488">
    <property type="component" value="Chromosome"/>
</dbReference>
<dbReference type="InterPro" id="IPR050624">
    <property type="entry name" value="HTH-type_Tx_Regulator"/>
</dbReference>
<evidence type="ECO:0000256" key="1">
    <source>
        <dbReference type="ARBA" id="ARBA00023125"/>
    </source>
</evidence>
<name>A0A089QE00_9LACO</name>
<dbReference type="EMBL" id="CP007646">
    <property type="protein sequence ID" value="AIR10003.1"/>
    <property type="molecule type" value="Genomic_DNA"/>
</dbReference>
<dbReference type="GO" id="GO:0003677">
    <property type="term" value="F:DNA binding"/>
    <property type="evidence" value="ECO:0007669"/>
    <property type="project" value="UniProtKB-UniRule"/>
</dbReference>
<dbReference type="PROSITE" id="PS50977">
    <property type="entry name" value="HTH_TETR_2"/>
    <property type="match status" value="1"/>
</dbReference>
<dbReference type="PANTHER" id="PTHR43479">
    <property type="entry name" value="ACREF/ENVCD OPERON REPRESSOR-RELATED"/>
    <property type="match status" value="1"/>
</dbReference>
<evidence type="ECO:0000313" key="7">
    <source>
        <dbReference type="Proteomes" id="UP001224533"/>
    </source>
</evidence>
<dbReference type="Gene3D" id="1.10.357.10">
    <property type="entry name" value="Tetracycline Repressor, domain 2"/>
    <property type="match status" value="1"/>
</dbReference>
<dbReference type="EMBL" id="CP114509">
    <property type="protein sequence ID" value="WHS17408.1"/>
    <property type="molecule type" value="Genomic_DNA"/>
</dbReference>
<organism evidence="4 6">
    <name type="scientific">Ligilactobacillus salivarius</name>
    <dbReference type="NCBI Taxonomy" id="1624"/>
    <lineage>
        <taxon>Bacteria</taxon>
        <taxon>Bacillati</taxon>
        <taxon>Bacillota</taxon>
        <taxon>Bacilli</taxon>
        <taxon>Lactobacillales</taxon>
        <taxon>Lactobacillaceae</taxon>
        <taxon>Ligilactobacillus</taxon>
    </lineage>
</organism>
<dbReference type="SUPFAM" id="SSF46689">
    <property type="entry name" value="Homeodomain-like"/>
    <property type="match status" value="1"/>
</dbReference>
<dbReference type="Pfam" id="PF17924">
    <property type="entry name" value="TetR_C_19"/>
    <property type="match status" value="1"/>
</dbReference>
<evidence type="ECO:0000313" key="4">
    <source>
        <dbReference type="EMBL" id="AIR10003.1"/>
    </source>
</evidence>
<dbReference type="AlphaFoldDB" id="A0A089QE00"/>
<evidence type="ECO:0000259" key="3">
    <source>
        <dbReference type="PROSITE" id="PS50977"/>
    </source>
</evidence>
<reference evidence="4 6" key="1">
    <citation type="journal article" date="2014" name="BMC Genomics">
        <title>Unusual genome complexity in Lactobacillus salivarius JCM1046.</title>
        <authorList>
            <person name="Raftis E.J."/>
            <person name="Forde B.M."/>
            <person name="Claesson M.J."/>
            <person name="O'Toole P.W."/>
        </authorList>
    </citation>
    <scope>NUCLEOTIDE SEQUENCE [LARGE SCALE GENOMIC DNA]</scope>
    <source>
        <strain evidence="4 6">JCM1046</strain>
    </source>
</reference>
<proteinExistence type="predicted"/>
<evidence type="ECO:0000256" key="2">
    <source>
        <dbReference type="PROSITE-ProRule" id="PRU00335"/>
    </source>
</evidence>
<keyword evidence="1 2" id="KW-0238">DNA-binding</keyword>
<dbReference type="PRINTS" id="PR00455">
    <property type="entry name" value="HTHTETR"/>
</dbReference>
<dbReference type="Proteomes" id="UP001224533">
    <property type="component" value="Chromosome"/>
</dbReference>
<evidence type="ECO:0000313" key="5">
    <source>
        <dbReference type="EMBL" id="WHS17408.1"/>
    </source>
</evidence>
<dbReference type="RefSeq" id="WP_034982906.1">
    <property type="nucleotide sequence ID" value="NZ_CP007646.1"/>
</dbReference>
<reference evidence="5 7" key="2">
    <citation type="submission" date="2022-12" db="EMBL/GenBank/DDBJ databases">
        <title>Assessment of beneficial effects and identification of host adaptation-associated genes of Ligilactobacillus salivarius isolated from Meles meles.</title>
        <authorList>
            <person name="Wang Y."/>
        </authorList>
    </citation>
    <scope>NUCLEOTIDE SEQUENCE [LARGE SCALE GENOMIC DNA]</scope>
    <source>
        <strain evidence="5 7">S35</strain>
    </source>
</reference>
<dbReference type="KEGG" id="lsj:LSJ_0256"/>
<dbReference type="Pfam" id="PF00440">
    <property type="entry name" value="TetR_N"/>
    <property type="match status" value="1"/>
</dbReference>